<evidence type="ECO:0000256" key="11">
    <source>
        <dbReference type="ARBA" id="ARBA00023212"/>
    </source>
</evidence>
<keyword evidence="17" id="KW-1185">Reference proteome</keyword>
<keyword evidence="3" id="KW-0963">Cytoplasm</keyword>
<dbReference type="Gene3D" id="6.10.140.1060">
    <property type="match status" value="1"/>
</dbReference>
<evidence type="ECO:0000313" key="16">
    <source>
        <dbReference type="EMBL" id="POM65737.1"/>
    </source>
</evidence>
<dbReference type="Gene3D" id="1.10.8.1220">
    <property type="match status" value="1"/>
</dbReference>
<feature type="domain" description="Dynein heavy chain ATP-binding dynein motor region" evidence="14">
    <location>
        <begin position="22"/>
        <end position="243"/>
    </location>
</feature>
<dbReference type="InterPro" id="IPR026983">
    <property type="entry name" value="DHC"/>
</dbReference>
<evidence type="ECO:0000256" key="9">
    <source>
        <dbReference type="ARBA" id="ARBA00023069"/>
    </source>
</evidence>
<evidence type="ECO:0000256" key="1">
    <source>
        <dbReference type="ARBA" id="ARBA00004138"/>
    </source>
</evidence>
<dbReference type="Gene3D" id="3.40.50.300">
    <property type="entry name" value="P-loop containing nucleotide triphosphate hydrolases"/>
    <property type="match status" value="3"/>
</dbReference>
<evidence type="ECO:0000256" key="2">
    <source>
        <dbReference type="ARBA" id="ARBA00004245"/>
    </source>
</evidence>
<proteinExistence type="predicted"/>
<sequence length="652" mass="73328">MLENIYTHRNLTETLGEAVQIRAWTIAKLPNDSFSIDNAIMLQRSNRWPLMIDPQGQANRWVKNMEESNNLKVVKQSQTGFVRMLENSIMIGAAVLIENMPEEIDPMLEPILLKQIVKTGGVSTIRLGDNTVEYDANFRLYMTTKLRNPHYPPETCVKVNLLNFMATEEGLQDQMLGIVVAKEEPVLEQQREKLVLEDAANKKTLKEIEDQILYLLQTAKDNILDDERLNETLGASKITANKIEEKGFTAFFCIADLTVIDPMYQYALEWFINLFVFSISRAESSSVLATRLDNLNDAFTFILYQNVCRSLFEKDKLLFAFLLAIKILVGKGTIDSGELRYFFTGNTQMNVQKSKPAGSEAWLNDKTWANIVGLDALPSFVDFSDAFATELGLWEISYNSTDPAETLGDISSLASLDAFQRIIVLRCLRPDKVIPAVMSFVATEMGQRFIEPQPFDLKAGFDDSNCSTPLIFVLTPGADPMSELLKLAAELGFNKKFVAISLGQGQGPLAENAIAEAIDNGTWEITPDRVHGSFRLWLTSEPTRAFPSYILQHGVKMTNEPPKGMRANLKGSYLTIDEQWVANCKRPREFKKLLFGLCFFHAVVRERTKFGPLGWNISYVFSSSDLAISKDQLKISLDDLQPNDPIPYAALA</sequence>
<evidence type="ECO:0000256" key="6">
    <source>
        <dbReference type="ARBA" id="ARBA00022840"/>
    </source>
</evidence>
<keyword evidence="12" id="KW-0966">Cell projection</keyword>
<dbReference type="GO" id="GO:0005929">
    <property type="term" value="C:cilium"/>
    <property type="evidence" value="ECO:0007669"/>
    <property type="project" value="UniProtKB-SubCell"/>
</dbReference>
<comment type="caution">
    <text evidence="16">The sequence shown here is derived from an EMBL/GenBank/DDBJ whole genome shotgun (WGS) entry which is preliminary data.</text>
</comment>
<evidence type="ECO:0000256" key="10">
    <source>
        <dbReference type="ARBA" id="ARBA00023175"/>
    </source>
</evidence>
<organism evidence="16 17">
    <name type="scientific">Phytophthora palmivora</name>
    <dbReference type="NCBI Taxonomy" id="4796"/>
    <lineage>
        <taxon>Eukaryota</taxon>
        <taxon>Sar</taxon>
        <taxon>Stramenopiles</taxon>
        <taxon>Oomycota</taxon>
        <taxon>Peronosporomycetes</taxon>
        <taxon>Peronosporales</taxon>
        <taxon>Peronosporaceae</taxon>
        <taxon>Phytophthora</taxon>
    </lineage>
</organism>
<dbReference type="EMBL" id="NCKW01009951">
    <property type="protein sequence ID" value="POM65737.1"/>
    <property type="molecule type" value="Genomic_DNA"/>
</dbReference>
<dbReference type="PANTHER" id="PTHR22878:SF70">
    <property type="entry name" value="DYNEIN HEAVY CHAIN 2, AXONEMAL"/>
    <property type="match status" value="1"/>
</dbReference>
<dbReference type="Gene3D" id="1.10.8.720">
    <property type="entry name" value="Region D6 of dynein motor"/>
    <property type="match status" value="1"/>
</dbReference>
<dbReference type="Pfam" id="PF12781">
    <property type="entry name" value="AAA_9"/>
    <property type="match status" value="1"/>
</dbReference>
<dbReference type="Pfam" id="PF03028">
    <property type="entry name" value="Dynein_heavy"/>
    <property type="match status" value="1"/>
</dbReference>
<dbReference type="Proteomes" id="UP000237271">
    <property type="component" value="Unassembled WGS sequence"/>
</dbReference>
<name>A0A2P4XJL9_9STRA</name>
<keyword evidence="6" id="KW-0067">ATP-binding</keyword>
<dbReference type="FunFam" id="1.10.8.1220:FF:000001">
    <property type="entry name" value="Dynein axonemal heavy chain 5"/>
    <property type="match status" value="1"/>
</dbReference>
<keyword evidence="8" id="KW-0175">Coiled coil</keyword>
<feature type="domain" description="Dynein heavy chain region D6 P-loop" evidence="13">
    <location>
        <begin position="465"/>
        <end position="523"/>
    </location>
</feature>
<dbReference type="InterPro" id="IPR004273">
    <property type="entry name" value="Dynein_heavy_D6_P-loop"/>
</dbReference>
<dbReference type="GO" id="GO:0045505">
    <property type="term" value="F:dynein intermediate chain binding"/>
    <property type="evidence" value="ECO:0007669"/>
    <property type="project" value="InterPro"/>
</dbReference>
<dbReference type="InterPro" id="IPR027417">
    <property type="entry name" value="P-loop_NTPase"/>
</dbReference>
<accession>A0A2P4XJL9</accession>
<keyword evidence="9" id="KW-0969">Cilium</keyword>
<feature type="non-terminal residue" evidence="16">
    <location>
        <position position="652"/>
    </location>
</feature>
<dbReference type="GO" id="GO:0051959">
    <property type="term" value="F:dynein light intermediate chain binding"/>
    <property type="evidence" value="ECO:0007669"/>
    <property type="project" value="InterPro"/>
</dbReference>
<dbReference type="Pfam" id="PF18198">
    <property type="entry name" value="AAA_lid_11"/>
    <property type="match status" value="1"/>
</dbReference>
<dbReference type="GO" id="GO:0008569">
    <property type="term" value="F:minus-end-directed microtubule motor activity"/>
    <property type="evidence" value="ECO:0007669"/>
    <property type="project" value="InterPro"/>
</dbReference>
<evidence type="ECO:0000256" key="4">
    <source>
        <dbReference type="ARBA" id="ARBA00022701"/>
    </source>
</evidence>
<feature type="domain" description="Dynein heavy chain AAA lid" evidence="15">
    <location>
        <begin position="590"/>
        <end position="651"/>
    </location>
</feature>
<protein>
    <submittedName>
        <fullName evidence="16">Axonemal dynein heavy chain</fullName>
    </submittedName>
</protein>
<evidence type="ECO:0000313" key="17">
    <source>
        <dbReference type="Proteomes" id="UP000237271"/>
    </source>
</evidence>
<evidence type="ECO:0000256" key="12">
    <source>
        <dbReference type="ARBA" id="ARBA00023273"/>
    </source>
</evidence>
<dbReference type="GO" id="GO:0005524">
    <property type="term" value="F:ATP binding"/>
    <property type="evidence" value="ECO:0007669"/>
    <property type="project" value="UniProtKB-KW"/>
</dbReference>
<keyword evidence="11" id="KW-0206">Cytoskeleton</keyword>
<dbReference type="InterPro" id="IPR035706">
    <property type="entry name" value="AAA_9"/>
</dbReference>
<comment type="subcellular location">
    <subcellularLocation>
        <location evidence="1">Cell projection</location>
        <location evidence="1">Cilium</location>
    </subcellularLocation>
    <subcellularLocation>
        <location evidence="2">Cytoplasm</location>
        <location evidence="2">Cytoskeleton</location>
    </subcellularLocation>
</comment>
<dbReference type="InterPro" id="IPR042219">
    <property type="entry name" value="AAA_lid_11_sf"/>
</dbReference>
<dbReference type="GO" id="GO:0007018">
    <property type="term" value="P:microtubule-based movement"/>
    <property type="evidence" value="ECO:0007669"/>
    <property type="project" value="InterPro"/>
</dbReference>
<dbReference type="OrthoDB" id="447173at2759"/>
<dbReference type="PANTHER" id="PTHR22878">
    <property type="entry name" value="DYNEIN HEAVY CHAIN 6, AXONEMAL-LIKE-RELATED"/>
    <property type="match status" value="1"/>
</dbReference>
<evidence type="ECO:0000256" key="7">
    <source>
        <dbReference type="ARBA" id="ARBA00023017"/>
    </source>
</evidence>
<dbReference type="FunFam" id="3.40.50.300:FF:001145">
    <property type="entry name" value="Putative dynein heavy chain"/>
    <property type="match status" value="1"/>
</dbReference>
<evidence type="ECO:0000256" key="5">
    <source>
        <dbReference type="ARBA" id="ARBA00022741"/>
    </source>
</evidence>
<keyword evidence="7" id="KW-0243">Dynein</keyword>
<reference evidence="16 17" key="1">
    <citation type="journal article" date="2017" name="Genome Biol. Evol.">
        <title>Phytophthora megakarya and P. palmivora, closely related causal agents of cacao black pod rot, underwent increases in genome sizes and gene numbers by different mechanisms.</title>
        <authorList>
            <person name="Ali S.S."/>
            <person name="Shao J."/>
            <person name="Lary D.J."/>
            <person name="Kronmiller B."/>
            <person name="Shen D."/>
            <person name="Strem M.D."/>
            <person name="Amoako-Attah I."/>
            <person name="Akrofi A.Y."/>
            <person name="Begoude B.A."/>
            <person name="Ten Hoopen G.M."/>
            <person name="Coulibaly K."/>
            <person name="Kebe B.I."/>
            <person name="Melnick R.L."/>
            <person name="Guiltinan M.J."/>
            <person name="Tyler B.M."/>
            <person name="Meinhardt L.W."/>
            <person name="Bailey B.A."/>
        </authorList>
    </citation>
    <scope>NUCLEOTIDE SEQUENCE [LARGE SCALE GENOMIC DNA]</scope>
    <source>
        <strain evidence="17">sbr112.9</strain>
    </source>
</reference>
<dbReference type="GO" id="GO:0005874">
    <property type="term" value="C:microtubule"/>
    <property type="evidence" value="ECO:0007669"/>
    <property type="project" value="UniProtKB-KW"/>
</dbReference>
<evidence type="ECO:0000256" key="3">
    <source>
        <dbReference type="ARBA" id="ARBA00022490"/>
    </source>
</evidence>
<evidence type="ECO:0000256" key="8">
    <source>
        <dbReference type="ARBA" id="ARBA00023054"/>
    </source>
</evidence>
<evidence type="ECO:0000259" key="15">
    <source>
        <dbReference type="Pfam" id="PF18198"/>
    </source>
</evidence>
<dbReference type="InterPro" id="IPR041658">
    <property type="entry name" value="AAA_lid_11"/>
</dbReference>
<evidence type="ECO:0000259" key="13">
    <source>
        <dbReference type="Pfam" id="PF03028"/>
    </source>
</evidence>
<dbReference type="GO" id="GO:0030286">
    <property type="term" value="C:dynein complex"/>
    <property type="evidence" value="ECO:0007669"/>
    <property type="project" value="UniProtKB-KW"/>
</dbReference>
<evidence type="ECO:0000259" key="14">
    <source>
        <dbReference type="Pfam" id="PF12781"/>
    </source>
</evidence>
<keyword evidence="10" id="KW-0505">Motor protein</keyword>
<dbReference type="AlphaFoldDB" id="A0A2P4XJL9"/>
<gene>
    <name evidence="16" type="ORF">PHPALM_18506</name>
</gene>
<keyword evidence="4" id="KW-0493">Microtubule</keyword>
<keyword evidence="5" id="KW-0547">Nucleotide-binding</keyword>